<keyword evidence="29 41" id="KW-0675">Receptor</keyword>
<comment type="subcellular location">
    <subcellularLocation>
        <location evidence="10">Cell projection</location>
        <location evidence="10">Axon</location>
    </subcellularLocation>
    <subcellularLocation>
        <location evidence="5">Cell projection</location>
        <location evidence="5">Dendrite</location>
    </subcellularLocation>
    <subcellularLocation>
        <location evidence="6">Cell projection</location>
        <location evidence="6">Dendritic spine membrane</location>
        <topology evidence="6">Multi-pass membrane protein</topology>
    </subcellularLocation>
    <subcellularLocation>
        <location evidence="4">Cytoplasm</location>
        <location evidence="4">Cytoskeleton</location>
    </subcellularLocation>
    <subcellularLocation>
        <location evidence="11">Cytoplasm</location>
        <location evidence="11">Perinuclear region</location>
    </subcellularLocation>
    <subcellularLocation>
        <location evidence="8">Cytoplasmic vesicle membrane</location>
        <topology evidence="8">Multi-pass membrane protein</topology>
    </subcellularLocation>
    <subcellularLocation>
        <location evidence="7">Early endosome</location>
    </subcellularLocation>
    <subcellularLocation>
        <location evidence="9">Endoplasmic reticulum membrane</location>
        <topology evidence="9">Multi-pass membrane protein</topology>
    </subcellularLocation>
    <subcellularLocation>
        <location evidence="13">Golgi apparatus membrane</location>
        <topology evidence="13">Multi-pass membrane protein</topology>
    </subcellularLocation>
    <subcellularLocation>
        <location evidence="12">Golgi apparatus</location>
        <location evidence="12">trans-Golgi network</location>
    </subcellularLocation>
    <subcellularLocation>
        <location evidence="3">Mitochondrion membrane</location>
        <topology evidence="3">Multi-pass membrane protein</topology>
    </subcellularLocation>
    <subcellularLocation>
        <location evidence="1">Nucleus</location>
    </subcellularLocation>
    <subcellularLocation>
        <location evidence="37">Postsynaptic density</location>
    </subcellularLocation>
    <subcellularLocation>
        <location evidence="2">Recycling endosome</location>
    </subcellularLocation>
</comment>
<keyword evidence="35" id="KW-0131">Cell cycle</keyword>
<evidence type="ECO:0000256" key="34">
    <source>
        <dbReference type="ARBA" id="ARBA00023273"/>
    </source>
</evidence>
<evidence type="ECO:0000259" key="43">
    <source>
        <dbReference type="PROSITE" id="PS50262"/>
    </source>
</evidence>
<evidence type="ECO:0000256" key="41">
    <source>
        <dbReference type="RuleBase" id="RU000688"/>
    </source>
</evidence>
<dbReference type="Pfam" id="PF00001">
    <property type="entry name" value="7tm_1"/>
    <property type="match status" value="1"/>
</dbReference>
<evidence type="ECO:0000256" key="17">
    <source>
        <dbReference type="ARBA" id="ARBA00022703"/>
    </source>
</evidence>
<dbReference type="GO" id="GO:0005856">
    <property type="term" value="C:cytoskeleton"/>
    <property type="evidence" value="ECO:0007669"/>
    <property type="project" value="UniProtKB-SubCell"/>
</dbReference>
<dbReference type="Proteomes" id="UP000515152">
    <property type="component" value="Chromosome 23"/>
</dbReference>
<keyword evidence="33" id="KW-0628">Postsynaptic cell membrane</keyword>
<keyword evidence="24" id="KW-0333">Golgi apparatus</keyword>
<keyword evidence="36" id="KW-0968">Cytoplasmic vesicle</keyword>
<keyword evidence="25 41" id="KW-0297">G-protein coupled receptor</keyword>
<keyword evidence="23" id="KW-0770">Synapse</keyword>
<dbReference type="GO" id="GO:0030659">
    <property type="term" value="C:cytoplasmic vesicle membrane"/>
    <property type="evidence" value="ECO:0007669"/>
    <property type="project" value="UniProtKB-SubCell"/>
</dbReference>
<evidence type="ECO:0000256" key="20">
    <source>
        <dbReference type="ARBA" id="ARBA00022824"/>
    </source>
</evidence>
<sequence>MEFSMTPLPNTSELPLWLGNDTAATDLLSQNAFVVSLLLSCLYTTFLFPLGLLGNLLIMLVNLDPCSRMTAPDLYFTNLALADLVLVLDSLIEVFNVNAHYYDNALLCTCMALFLQVNMYSSVFSLTWMSLDRCMALTRLSGRAISSSASLRRARLACATIWAAAALLTLIPFAAAHAHHGWGQGFCFAGMAEVQWLEVTVGFLLPLCIICVCYTLIGRALVNTCPRGAQRHVRLKALRMIVTAVSVFFVCWLPENVFIGMHLLRGATGPSRRRGNSSLWQQYPLTGHLVTLAACTNSCLNPLIYSLIGGTFTHKLRQFIEHHARCTHSHAPGQTHTDPACPHRHHEEFMNSLAQEAVPEGECVCARLPESVLDYNQCV</sequence>
<protein>
    <recommendedName>
        <fullName evidence="38">G-protein coupled estrogen receptor 1</fullName>
    </recommendedName>
    <alternativeName>
        <fullName evidence="39">G protein-coupled estrogen receptor 1</fullName>
    </alternativeName>
    <alternativeName>
        <fullName evidence="40">G-protein coupled receptor 30</fullName>
    </alternativeName>
</protein>
<evidence type="ECO:0000256" key="26">
    <source>
        <dbReference type="ARBA" id="ARBA00023128"/>
    </source>
</evidence>
<keyword evidence="34" id="KW-0966">Cell projection</keyword>
<dbReference type="PRINTS" id="PR00237">
    <property type="entry name" value="GPCRRHODOPSN"/>
</dbReference>
<keyword evidence="22 42" id="KW-1133">Transmembrane helix</keyword>
<proteinExistence type="inferred from homology"/>
<keyword evidence="21" id="KW-0524">Neurogenesis</keyword>
<keyword evidence="32" id="KW-0539">Nucleus</keyword>
<evidence type="ECO:0000256" key="42">
    <source>
        <dbReference type="SAM" id="Phobius"/>
    </source>
</evidence>
<evidence type="ECO:0000256" key="27">
    <source>
        <dbReference type="ARBA" id="ARBA00023136"/>
    </source>
</evidence>
<evidence type="ECO:0000256" key="38">
    <source>
        <dbReference type="ARBA" id="ARBA00039464"/>
    </source>
</evidence>
<evidence type="ECO:0000256" key="11">
    <source>
        <dbReference type="ARBA" id="ARBA00004556"/>
    </source>
</evidence>
<evidence type="ECO:0000256" key="3">
    <source>
        <dbReference type="ARBA" id="ARBA00004225"/>
    </source>
</evidence>
<reference evidence="45" key="1">
    <citation type="submission" date="2025-08" db="UniProtKB">
        <authorList>
            <consortium name="RefSeq"/>
        </authorList>
    </citation>
    <scope>IDENTIFICATION</scope>
</reference>
<evidence type="ECO:0000256" key="10">
    <source>
        <dbReference type="ARBA" id="ARBA00004489"/>
    </source>
</evidence>
<evidence type="ECO:0000256" key="9">
    <source>
        <dbReference type="ARBA" id="ARBA00004477"/>
    </source>
</evidence>
<dbReference type="SUPFAM" id="SSF81321">
    <property type="entry name" value="Family A G protein-coupled receptor-like"/>
    <property type="match status" value="1"/>
</dbReference>
<evidence type="ECO:0000256" key="32">
    <source>
        <dbReference type="ARBA" id="ARBA00023242"/>
    </source>
</evidence>
<dbReference type="OrthoDB" id="8765329at2759"/>
<evidence type="ECO:0000256" key="15">
    <source>
        <dbReference type="ARBA" id="ARBA00022490"/>
    </source>
</evidence>
<feature type="transmembrane region" description="Helical" evidence="42">
    <location>
        <begin position="238"/>
        <end position="265"/>
    </location>
</feature>
<evidence type="ECO:0000256" key="19">
    <source>
        <dbReference type="ARBA" id="ARBA00022782"/>
    </source>
</evidence>
<evidence type="ECO:0000256" key="18">
    <source>
        <dbReference type="ARBA" id="ARBA00022753"/>
    </source>
</evidence>
<name>A0A6P3WBU3_CLUHA</name>
<keyword evidence="18" id="KW-0967">Endosome</keyword>
<evidence type="ECO:0000256" key="5">
    <source>
        <dbReference type="ARBA" id="ARBA00004279"/>
    </source>
</evidence>
<dbReference type="PROSITE" id="PS50262">
    <property type="entry name" value="G_PROTEIN_RECEP_F1_2"/>
    <property type="match status" value="1"/>
</dbReference>
<accession>A0A6P3WBU3</accession>
<dbReference type="GO" id="GO:0031966">
    <property type="term" value="C:mitochondrial membrane"/>
    <property type="evidence" value="ECO:0007669"/>
    <property type="project" value="UniProtKB-SubCell"/>
</dbReference>
<dbReference type="Gene3D" id="1.20.1070.10">
    <property type="entry name" value="Rhodopsin 7-helix transmembrane proteins"/>
    <property type="match status" value="1"/>
</dbReference>
<evidence type="ECO:0000256" key="35">
    <source>
        <dbReference type="ARBA" id="ARBA00023306"/>
    </source>
</evidence>
<evidence type="ECO:0000256" key="23">
    <source>
        <dbReference type="ARBA" id="ARBA00023018"/>
    </source>
</evidence>
<evidence type="ECO:0000313" key="45">
    <source>
        <dbReference type="RefSeq" id="XP_012694678.2"/>
    </source>
</evidence>
<dbReference type="PANTHER" id="PTHR24226">
    <property type="entry name" value="G-PROTEIN COUPLED RECEPTOR 182 AND ESTROGEN RECEPTOR 1"/>
    <property type="match status" value="1"/>
</dbReference>
<evidence type="ECO:0000256" key="30">
    <source>
        <dbReference type="ARBA" id="ARBA00023212"/>
    </source>
</evidence>
<dbReference type="KEGG" id="char:105910498"/>
<evidence type="ECO:0000256" key="16">
    <source>
        <dbReference type="ARBA" id="ARBA00022692"/>
    </source>
</evidence>
<dbReference type="GO" id="GO:0006915">
    <property type="term" value="P:apoptotic process"/>
    <property type="evidence" value="ECO:0007669"/>
    <property type="project" value="UniProtKB-KW"/>
</dbReference>
<feature type="domain" description="G-protein coupled receptors family 1 profile" evidence="43">
    <location>
        <begin position="54"/>
        <end position="305"/>
    </location>
</feature>
<comment type="similarity">
    <text evidence="41">Belongs to the G-protein coupled receptor 1 family.</text>
</comment>
<organism evidence="44 45">
    <name type="scientific">Clupea harengus</name>
    <name type="common">Atlantic herring</name>
    <dbReference type="NCBI Taxonomy" id="7950"/>
    <lineage>
        <taxon>Eukaryota</taxon>
        <taxon>Metazoa</taxon>
        <taxon>Chordata</taxon>
        <taxon>Craniata</taxon>
        <taxon>Vertebrata</taxon>
        <taxon>Euteleostomi</taxon>
        <taxon>Actinopterygii</taxon>
        <taxon>Neopterygii</taxon>
        <taxon>Teleostei</taxon>
        <taxon>Clupei</taxon>
        <taxon>Clupeiformes</taxon>
        <taxon>Clupeoidei</taxon>
        <taxon>Clupeidae</taxon>
        <taxon>Clupea</taxon>
    </lineage>
</organism>
<dbReference type="GO" id="GO:0030284">
    <property type="term" value="F:nuclear estrogen receptor activity"/>
    <property type="evidence" value="ECO:0007669"/>
    <property type="project" value="TreeGrafter"/>
</dbReference>
<evidence type="ECO:0000256" key="25">
    <source>
        <dbReference type="ARBA" id="ARBA00023040"/>
    </source>
</evidence>
<dbReference type="GO" id="GO:0004930">
    <property type="term" value="F:G protein-coupled receptor activity"/>
    <property type="evidence" value="ECO:0007669"/>
    <property type="project" value="UniProtKB-KW"/>
</dbReference>
<dbReference type="GO" id="GO:0055037">
    <property type="term" value="C:recycling endosome"/>
    <property type="evidence" value="ECO:0007669"/>
    <property type="project" value="UniProtKB-SubCell"/>
</dbReference>
<dbReference type="GeneID" id="105910498"/>
<keyword evidence="17" id="KW-0053">Apoptosis</keyword>
<dbReference type="GO" id="GO:0005634">
    <property type="term" value="C:nucleus"/>
    <property type="evidence" value="ECO:0007669"/>
    <property type="project" value="UniProtKB-SubCell"/>
</dbReference>
<evidence type="ECO:0000256" key="8">
    <source>
        <dbReference type="ARBA" id="ARBA00004439"/>
    </source>
</evidence>
<evidence type="ECO:0000256" key="12">
    <source>
        <dbReference type="ARBA" id="ARBA00004601"/>
    </source>
</evidence>
<evidence type="ECO:0000256" key="1">
    <source>
        <dbReference type="ARBA" id="ARBA00004123"/>
    </source>
</evidence>
<dbReference type="PANTHER" id="PTHR24226:SF2">
    <property type="entry name" value="G-PROTEIN COUPLED ESTROGEN RECEPTOR 1"/>
    <property type="match status" value="1"/>
</dbReference>
<evidence type="ECO:0000256" key="29">
    <source>
        <dbReference type="ARBA" id="ARBA00023170"/>
    </source>
</evidence>
<dbReference type="GO" id="GO:0032591">
    <property type="term" value="C:dendritic spine membrane"/>
    <property type="evidence" value="ECO:0007669"/>
    <property type="project" value="UniProtKB-SubCell"/>
</dbReference>
<keyword evidence="31 41" id="KW-0807">Transducer</keyword>
<evidence type="ECO:0000313" key="44">
    <source>
        <dbReference type="Proteomes" id="UP000515152"/>
    </source>
</evidence>
<keyword evidence="19" id="KW-0221">Differentiation</keyword>
<dbReference type="GO" id="GO:0007399">
    <property type="term" value="P:nervous system development"/>
    <property type="evidence" value="ECO:0007669"/>
    <property type="project" value="UniProtKB-KW"/>
</dbReference>
<keyword evidence="44" id="KW-1185">Reference proteome</keyword>
<feature type="transmembrane region" description="Helical" evidence="42">
    <location>
        <begin position="156"/>
        <end position="176"/>
    </location>
</feature>
<dbReference type="InterPro" id="IPR047143">
    <property type="entry name" value="GPER1-like"/>
</dbReference>
<feature type="transmembrane region" description="Helical" evidence="42">
    <location>
        <begin position="104"/>
        <end position="129"/>
    </location>
</feature>
<dbReference type="InterPro" id="IPR017452">
    <property type="entry name" value="GPCR_Rhodpsn_7TM"/>
</dbReference>
<dbReference type="InterPro" id="IPR000276">
    <property type="entry name" value="GPCR_Rhodpsn"/>
</dbReference>
<keyword evidence="26" id="KW-0496">Mitochondrion</keyword>
<evidence type="ECO:0000256" key="2">
    <source>
        <dbReference type="ARBA" id="ARBA00004172"/>
    </source>
</evidence>
<dbReference type="GO" id="GO:0071392">
    <property type="term" value="P:cellular response to estradiol stimulus"/>
    <property type="evidence" value="ECO:0007669"/>
    <property type="project" value="TreeGrafter"/>
</dbReference>
<keyword evidence="14" id="KW-1003">Cell membrane</keyword>
<dbReference type="GO" id="GO:0000139">
    <property type="term" value="C:Golgi membrane"/>
    <property type="evidence" value="ECO:0007669"/>
    <property type="project" value="UniProtKB-SubCell"/>
</dbReference>
<feature type="transmembrane region" description="Helical" evidence="42">
    <location>
        <begin position="74"/>
        <end position="92"/>
    </location>
</feature>
<dbReference type="RefSeq" id="XP_012694678.2">
    <property type="nucleotide sequence ID" value="XM_012839224.2"/>
</dbReference>
<feature type="transmembrane region" description="Helical" evidence="42">
    <location>
        <begin position="196"/>
        <end position="217"/>
    </location>
</feature>
<keyword evidence="27 42" id="KW-0472">Membrane</keyword>
<evidence type="ECO:0000256" key="28">
    <source>
        <dbReference type="ARBA" id="ARBA00023157"/>
    </source>
</evidence>
<evidence type="ECO:0000256" key="14">
    <source>
        <dbReference type="ARBA" id="ARBA00022475"/>
    </source>
</evidence>
<keyword evidence="30" id="KW-0206">Cytoskeleton</keyword>
<evidence type="ECO:0000256" key="36">
    <source>
        <dbReference type="ARBA" id="ARBA00023329"/>
    </source>
</evidence>
<evidence type="ECO:0000256" key="4">
    <source>
        <dbReference type="ARBA" id="ARBA00004245"/>
    </source>
</evidence>
<dbReference type="PROSITE" id="PS00237">
    <property type="entry name" value="G_PROTEIN_RECEP_F1_1"/>
    <property type="match status" value="1"/>
</dbReference>
<evidence type="ECO:0000256" key="7">
    <source>
        <dbReference type="ARBA" id="ARBA00004412"/>
    </source>
</evidence>
<keyword evidence="28" id="KW-1015">Disulfide bond</keyword>
<evidence type="ECO:0000256" key="6">
    <source>
        <dbReference type="ARBA" id="ARBA00004332"/>
    </source>
</evidence>
<dbReference type="GO" id="GO:0030154">
    <property type="term" value="P:cell differentiation"/>
    <property type="evidence" value="ECO:0007669"/>
    <property type="project" value="UniProtKB-KW"/>
</dbReference>
<gene>
    <name evidence="45" type="primary">LOC105910498</name>
</gene>
<evidence type="ECO:0000256" key="13">
    <source>
        <dbReference type="ARBA" id="ARBA00004653"/>
    </source>
</evidence>
<dbReference type="GO" id="GO:0030424">
    <property type="term" value="C:axon"/>
    <property type="evidence" value="ECO:0007669"/>
    <property type="project" value="UniProtKB-SubCell"/>
</dbReference>
<keyword evidence="16 41" id="KW-0812">Transmembrane</keyword>
<evidence type="ECO:0000256" key="24">
    <source>
        <dbReference type="ARBA" id="ARBA00023034"/>
    </source>
</evidence>
<evidence type="ECO:0000256" key="33">
    <source>
        <dbReference type="ARBA" id="ARBA00023257"/>
    </source>
</evidence>
<evidence type="ECO:0000256" key="39">
    <source>
        <dbReference type="ARBA" id="ARBA00042063"/>
    </source>
</evidence>
<evidence type="ECO:0000256" key="21">
    <source>
        <dbReference type="ARBA" id="ARBA00022902"/>
    </source>
</evidence>
<keyword evidence="20" id="KW-0256">Endoplasmic reticulum</keyword>
<evidence type="ECO:0000256" key="31">
    <source>
        <dbReference type="ARBA" id="ARBA00023224"/>
    </source>
</evidence>
<evidence type="ECO:0000256" key="37">
    <source>
        <dbReference type="ARBA" id="ARBA00034105"/>
    </source>
</evidence>
<evidence type="ECO:0000256" key="40">
    <source>
        <dbReference type="ARBA" id="ARBA00043164"/>
    </source>
</evidence>
<dbReference type="GO" id="GO:0014069">
    <property type="term" value="C:postsynaptic density"/>
    <property type="evidence" value="ECO:0007669"/>
    <property type="project" value="UniProtKB-SubCell"/>
</dbReference>
<keyword evidence="15" id="KW-0963">Cytoplasm</keyword>
<evidence type="ECO:0000256" key="22">
    <source>
        <dbReference type="ARBA" id="ARBA00022989"/>
    </source>
</evidence>
<dbReference type="AlphaFoldDB" id="A0A6P3WBU3"/>
<dbReference type="GO" id="GO:0048471">
    <property type="term" value="C:perinuclear region of cytoplasm"/>
    <property type="evidence" value="ECO:0007669"/>
    <property type="project" value="UniProtKB-SubCell"/>
</dbReference>
<dbReference type="GO" id="GO:0005769">
    <property type="term" value="C:early endosome"/>
    <property type="evidence" value="ECO:0007669"/>
    <property type="project" value="UniProtKB-SubCell"/>
</dbReference>
<dbReference type="GO" id="GO:0005789">
    <property type="term" value="C:endoplasmic reticulum membrane"/>
    <property type="evidence" value="ECO:0007669"/>
    <property type="project" value="UniProtKB-SubCell"/>
</dbReference>
<feature type="transmembrane region" description="Helical" evidence="42">
    <location>
        <begin position="37"/>
        <end position="62"/>
    </location>
</feature>